<dbReference type="EMBL" id="CAMXCT010001040">
    <property type="protein sequence ID" value="CAI3986040.1"/>
    <property type="molecule type" value="Genomic_DNA"/>
</dbReference>
<dbReference type="AlphaFoldDB" id="A0A9P1C6L1"/>
<accession>A0A9P1C6L1</accession>
<dbReference type="EMBL" id="CAMXCT030001040">
    <property type="protein sequence ID" value="CAL4773352.1"/>
    <property type="molecule type" value="Genomic_DNA"/>
</dbReference>
<reference evidence="2 3" key="2">
    <citation type="submission" date="2024-05" db="EMBL/GenBank/DDBJ databases">
        <authorList>
            <person name="Chen Y."/>
            <person name="Shah S."/>
            <person name="Dougan E. K."/>
            <person name="Thang M."/>
            <person name="Chan C."/>
        </authorList>
    </citation>
    <scope>NUCLEOTIDE SEQUENCE [LARGE SCALE GENOMIC DNA]</scope>
</reference>
<evidence type="ECO:0000313" key="3">
    <source>
        <dbReference type="Proteomes" id="UP001152797"/>
    </source>
</evidence>
<keyword evidence="3" id="KW-1185">Reference proteome</keyword>
<reference evidence="1" key="1">
    <citation type="submission" date="2022-10" db="EMBL/GenBank/DDBJ databases">
        <authorList>
            <person name="Chen Y."/>
            <person name="Dougan E. K."/>
            <person name="Chan C."/>
            <person name="Rhodes N."/>
            <person name="Thang M."/>
        </authorList>
    </citation>
    <scope>NUCLEOTIDE SEQUENCE</scope>
</reference>
<dbReference type="Proteomes" id="UP001152797">
    <property type="component" value="Unassembled WGS sequence"/>
</dbReference>
<comment type="caution">
    <text evidence="1">The sequence shown here is derived from an EMBL/GenBank/DDBJ whole genome shotgun (WGS) entry which is preliminary data.</text>
</comment>
<sequence>MLNPVLLQSHMIGVGITEDCWAACWQRARADLDIEDLGCFPLMPAPDEGGVASVRPLSTAEVLDKEVGEVQNTCLPVADDVKTENTGRIDSSEIAGETIDLLSDYATTCSESSSDEESVVMPKDVIKQNIDMPPAELALHRCRELTKWTVRAQQLQKQEEEFKMVVSAWLWGQQMQSSQVCWYLDNEAGRSAYIKGHGATMVAAEMVNDFTNVEMQRQLKSWFARVPSLSNLADSPSRLKDEFLLSLGAVKGPIDWMAARVIQLQCQPFFNFRLLRVLFDMSGFWKEKKF</sequence>
<evidence type="ECO:0000313" key="2">
    <source>
        <dbReference type="EMBL" id="CAL4773352.1"/>
    </source>
</evidence>
<gene>
    <name evidence="1" type="ORF">C1SCF055_LOCUS13424</name>
</gene>
<protein>
    <submittedName>
        <fullName evidence="2">Septin and tuftelin-interacting protein 1-like 1</fullName>
    </submittedName>
</protein>
<evidence type="ECO:0000313" key="1">
    <source>
        <dbReference type="EMBL" id="CAI3986040.1"/>
    </source>
</evidence>
<organism evidence="1">
    <name type="scientific">Cladocopium goreaui</name>
    <dbReference type="NCBI Taxonomy" id="2562237"/>
    <lineage>
        <taxon>Eukaryota</taxon>
        <taxon>Sar</taxon>
        <taxon>Alveolata</taxon>
        <taxon>Dinophyceae</taxon>
        <taxon>Suessiales</taxon>
        <taxon>Symbiodiniaceae</taxon>
        <taxon>Cladocopium</taxon>
    </lineage>
</organism>
<dbReference type="EMBL" id="CAMXCT020001040">
    <property type="protein sequence ID" value="CAL1139415.1"/>
    <property type="molecule type" value="Genomic_DNA"/>
</dbReference>
<proteinExistence type="predicted"/>
<name>A0A9P1C6L1_9DINO</name>